<keyword evidence="3 6" id="KW-0812">Transmembrane</keyword>
<dbReference type="RefSeq" id="WP_377094376.1">
    <property type="nucleotide sequence ID" value="NZ_JBHSJM010000001.1"/>
</dbReference>
<evidence type="ECO:0000259" key="7">
    <source>
        <dbReference type="Pfam" id="PF00892"/>
    </source>
</evidence>
<feature type="transmembrane region" description="Helical" evidence="6">
    <location>
        <begin position="252"/>
        <end position="272"/>
    </location>
</feature>
<organism evidence="8 9">
    <name type="scientific">Rubritalea spongiae</name>
    <dbReference type="NCBI Taxonomy" id="430797"/>
    <lineage>
        <taxon>Bacteria</taxon>
        <taxon>Pseudomonadati</taxon>
        <taxon>Verrucomicrobiota</taxon>
        <taxon>Verrucomicrobiia</taxon>
        <taxon>Verrucomicrobiales</taxon>
        <taxon>Rubritaleaceae</taxon>
        <taxon>Rubritalea</taxon>
    </lineage>
</organism>
<feature type="transmembrane region" description="Helical" evidence="6">
    <location>
        <begin position="278"/>
        <end position="297"/>
    </location>
</feature>
<feature type="transmembrane region" description="Helical" evidence="6">
    <location>
        <begin position="159"/>
        <end position="180"/>
    </location>
</feature>
<keyword evidence="4 6" id="KW-1133">Transmembrane helix</keyword>
<name>A0ABW5E7B5_9BACT</name>
<accession>A0ABW5E7B5</accession>
<evidence type="ECO:0000256" key="2">
    <source>
        <dbReference type="ARBA" id="ARBA00022475"/>
    </source>
</evidence>
<dbReference type="Pfam" id="PF00892">
    <property type="entry name" value="EamA"/>
    <property type="match status" value="1"/>
</dbReference>
<dbReference type="InterPro" id="IPR050638">
    <property type="entry name" value="AA-Vitamin_Transporters"/>
</dbReference>
<protein>
    <submittedName>
        <fullName evidence="8">DMT family transporter</fullName>
    </submittedName>
</protein>
<keyword evidence="9" id="KW-1185">Reference proteome</keyword>
<feature type="transmembrane region" description="Helical" evidence="6">
    <location>
        <begin position="192"/>
        <end position="213"/>
    </location>
</feature>
<evidence type="ECO:0000256" key="5">
    <source>
        <dbReference type="ARBA" id="ARBA00023136"/>
    </source>
</evidence>
<keyword evidence="2" id="KW-1003">Cell membrane</keyword>
<feature type="transmembrane region" description="Helical" evidence="6">
    <location>
        <begin position="78"/>
        <end position="98"/>
    </location>
</feature>
<comment type="subcellular location">
    <subcellularLocation>
        <location evidence="1">Cell membrane</location>
        <topology evidence="1">Multi-pass membrane protein</topology>
    </subcellularLocation>
</comment>
<dbReference type="InterPro" id="IPR037185">
    <property type="entry name" value="EmrE-like"/>
</dbReference>
<feature type="transmembrane region" description="Helical" evidence="6">
    <location>
        <begin position="46"/>
        <end position="66"/>
    </location>
</feature>
<feature type="transmembrane region" description="Helical" evidence="6">
    <location>
        <begin position="219"/>
        <end position="240"/>
    </location>
</feature>
<evidence type="ECO:0000256" key="6">
    <source>
        <dbReference type="SAM" id="Phobius"/>
    </source>
</evidence>
<sequence length="301" mass="32556">MQRSPYLVFLPVLLCTLLWGSAFPCIKLVYQHWADLGLEIGLFDRWLFAGMRFVIAGAVLLLLARQPRDEWRETPKKYILLLSMGQTLFQYVFFYLGLSLASGSLAALMASTGSFWWMLLAPIMLGAAWPQWRQWAGLIVGALGVTLAVYAPGSGAGNPMLGALCVMLATFFGSVGVVIFSKIKPTMGARAATGFSLFLGGVGLCLLGLPAWSKAAVLFDSYVMMLTAWLVVVSATAFAVWNHISTLYPVHLLASCRFLIPVFGVLLSLSFLEGESAGWGLVLGGVLVIGSAIFATLTKRN</sequence>
<dbReference type="EMBL" id="JBHUJC010000020">
    <property type="protein sequence ID" value="MFD2276284.1"/>
    <property type="molecule type" value="Genomic_DNA"/>
</dbReference>
<evidence type="ECO:0000256" key="1">
    <source>
        <dbReference type="ARBA" id="ARBA00004651"/>
    </source>
</evidence>
<comment type="caution">
    <text evidence="8">The sequence shown here is derived from an EMBL/GenBank/DDBJ whole genome shotgun (WGS) entry which is preliminary data.</text>
</comment>
<evidence type="ECO:0000256" key="3">
    <source>
        <dbReference type="ARBA" id="ARBA00022692"/>
    </source>
</evidence>
<evidence type="ECO:0000256" key="4">
    <source>
        <dbReference type="ARBA" id="ARBA00022989"/>
    </source>
</evidence>
<dbReference type="Proteomes" id="UP001597297">
    <property type="component" value="Unassembled WGS sequence"/>
</dbReference>
<evidence type="ECO:0000313" key="8">
    <source>
        <dbReference type="EMBL" id="MFD2276284.1"/>
    </source>
</evidence>
<keyword evidence="5 6" id="KW-0472">Membrane</keyword>
<dbReference type="SUPFAM" id="SSF103481">
    <property type="entry name" value="Multidrug resistance efflux transporter EmrE"/>
    <property type="match status" value="1"/>
</dbReference>
<dbReference type="PANTHER" id="PTHR32322">
    <property type="entry name" value="INNER MEMBRANE TRANSPORTER"/>
    <property type="match status" value="1"/>
</dbReference>
<gene>
    <name evidence="8" type="ORF">ACFSQZ_07375</name>
</gene>
<reference evidence="9" key="1">
    <citation type="journal article" date="2019" name="Int. J. Syst. Evol. Microbiol.">
        <title>The Global Catalogue of Microorganisms (GCM) 10K type strain sequencing project: providing services to taxonomists for standard genome sequencing and annotation.</title>
        <authorList>
            <consortium name="The Broad Institute Genomics Platform"/>
            <consortium name="The Broad Institute Genome Sequencing Center for Infectious Disease"/>
            <person name="Wu L."/>
            <person name="Ma J."/>
        </authorList>
    </citation>
    <scope>NUCLEOTIDE SEQUENCE [LARGE SCALE GENOMIC DNA]</scope>
    <source>
        <strain evidence="9">JCM 16545</strain>
    </source>
</reference>
<feature type="transmembrane region" description="Helical" evidence="6">
    <location>
        <begin position="104"/>
        <end position="128"/>
    </location>
</feature>
<proteinExistence type="predicted"/>
<dbReference type="PANTHER" id="PTHR32322:SF18">
    <property type="entry name" value="S-ADENOSYLMETHIONINE_S-ADENOSYLHOMOCYSTEINE TRANSPORTER"/>
    <property type="match status" value="1"/>
</dbReference>
<feature type="transmembrane region" description="Helical" evidence="6">
    <location>
        <begin position="135"/>
        <end position="153"/>
    </location>
</feature>
<evidence type="ECO:0000313" key="9">
    <source>
        <dbReference type="Proteomes" id="UP001597297"/>
    </source>
</evidence>
<dbReference type="InterPro" id="IPR000620">
    <property type="entry name" value="EamA_dom"/>
</dbReference>
<feature type="domain" description="EamA" evidence="7">
    <location>
        <begin position="12"/>
        <end position="149"/>
    </location>
</feature>